<dbReference type="CDD" id="cd07185">
    <property type="entry name" value="OmpA_C-like"/>
    <property type="match status" value="1"/>
</dbReference>
<feature type="transmembrane region" description="Helical" evidence="9">
    <location>
        <begin position="20"/>
        <end position="37"/>
    </location>
</feature>
<dbReference type="Proteomes" id="UP000324973">
    <property type="component" value="Unassembled WGS sequence"/>
</dbReference>
<evidence type="ECO:0000256" key="9">
    <source>
        <dbReference type="SAM" id="Phobius"/>
    </source>
</evidence>
<comment type="similarity">
    <text evidence="2">Belongs to the MotB family.</text>
</comment>
<evidence type="ECO:0000256" key="6">
    <source>
        <dbReference type="ARBA" id="ARBA00023136"/>
    </source>
</evidence>
<evidence type="ECO:0000256" key="2">
    <source>
        <dbReference type="ARBA" id="ARBA00008914"/>
    </source>
</evidence>
<keyword evidence="11" id="KW-0282">Flagellum</keyword>
<evidence type="ECO:0000313" key="11">
    <source>
        <dbReference type="EMBL" id="TYT26327.1"/>
    </source>
</evidence>
<dbReference type="EMBL" id="VTFT01000001">
    <property type="protein sequence ID" value="TYT26327.1"/>
    <property type="molecule type" value="Genomic_DNA"/>
</dbReference>
<dbReference type="InterPro" id="IPR036737">
    <property type="entry name" value="OmpA-like_sf"/>
</dbReference>
<dbReference type="NCBIfam" id="NF006541">
    <property type="entry name" value="PRK09038.1"/>
    <property type="match status" value="1"/>
</dbReference>
<evidence type="ECO:0000259" key="10">
    <source>
        <dbReference type="PROSITE" id="PS51123"/>
    </source>
</evidence>
<organism evidence="11 12">
    <name type="scientific">Luteimonas viscosa</name>
    <dbReference type="NCBI Taxonomy" id="1132694"/>
    <lineage>
        <taxon>Bacteria</taxon>
        <taxon>Pseudomonadati</taxon>
        <taxon>Pseudomonadota</taxon>
        <taxon>Gammaproteobacteria</taxon>
        <taxon>Lysobacterales</taxon>
        <taxon>Lysobacteraceae</taxon>
        <taxon>Luteimonas</taxon>
    </lineage>
</organism>
<dbReference type="RefSeq" id="WP_149102876.1">
    <property type="nucleotide sequence ID" value="NZ_VTFT01000001.1"/>
</dbReference>
<evidence type="ECO:0000313" key="12">
    <source>
        <dbReference type="Proteomes" id="UP000324973"/>
    </source>
</evidence>
<keyword evidence="3" id="KW-1003">Cell membrane</keyword>
<dbReference type="SUPFAM" id="SSF103088">
    <property type="entry name" value="OmpA-like"/>
    <property type="match status" value="1"/>
</dbReference>
<evidence type="ECO:0000256" key="7">
    <source>
        <dbReference type="PROSITE-ProRule" id="PRU00473"/>
    </source>
</evidence>
<evidence type="ECO:0000256" key="3">
    <source>
        <dbReference type="ARBA" id="ARBA00022475"/>
    </source>
</evidence>
<evidence type="ECO:0000256" key="1">
    <source>
        <dbReference type="ARBA" id="ARBA00004162"/>
    </source>
</evidence>
<dbReference type="Pfam" id="PF00691">
    <property type="entry name" value="OmpA"/>
    <property type="match status" value="1"/>
</dbReference>
<keyword evidence="12" id="KW-1185">Reference proteome</keyword>
<dbReference type="InterPro" id="IPR025713">
    <property type="entry name" value="MotB-like_N_dom"/>
</dbReference>
<dbReference type="GO" id="GO:0005886">
    <property type="term" value="C:plasma membrane"/>
    <property type="evidence" value="ECO:0007669"/>
    <property type="project" value="UniProtKB-SubCell"/>
</dbReference>
<name>A0A5D4XNR9_9GAMM</name>
<keyword evidence="11" id="KW-0966">Cell projection</keyword>
<dbReference type="PROSITE" id="PS51123">
    <property type="entry name" value="OMPA_2"/>
    <property type="match status" value="1"/>
</dbReference>
<dbReference type="InterPro" id="IPR050330">
    <property type="entry name" value="Bact_OuterMem_StrucFunc"/>
</dbReference>
<proteinExistence type="inferred from homology"/>
<reference evidence="11 12" key="1">
    <citation type="submission" date="2019-08" db="EMBL/GenBank/DDBJ databases">
        <title>Luteimonas viscosus sp. nov., isolated from soil of a sunflower field.</title>
        <authorList>
            <person name="Jianli Z."/>
            <person name="Ying Z."/>
        </authorList>
    </citation>
    <scope>NUCLEOTIDE SEQUENCE [LARGE SCALE GENOMIC DNA]</scope>
    <source>
        <strain evidence="11 12">XBU10</strain>
    </source>
</reference>
<dbReference type="PANTHER" id="PTHR30329">
    <property type="entry name" value="STATOR ELEMENT OF FLAGELLAR MOTOR COMPLEX"/>
    <property type="match status" value="1"/>
</dbReference>
<evidence type="ECO:0000256" key="5">
    <source>
        <dbReference type="ARBA" id="ARBA00022989"/>
    </source>
</evidence>
<dbReference type="Gene3D" id="3.30.1330.60">
    <property type="entry name" value="OmpA-like domain"/>
    <property type="match status" value="1"/>
</dbReference>
<evidence type="ECO:0000256" key="8">
    <source>
        <dbReference type="SAM" id="MobiDB-lite"/>
    </source>
</evidence>
<dbReference type="Pfam" id="PF13677">
    <property type="entry name" value="MotB_plug"/>
    <property type="match status" value="1"/>
</dbReference>
<sequence length="339" mass="35421">MARRHQHEEHQNHEAWAVPYGDLVTLLLAFFVVMYAISSVNEGKYRAVSDALSSAFGGPPRSITPIQLGQTQLRGSSFDRPSLMTPGAKTGPTATSPVSNVRIRQMLDMPTGASGAGGRTPEEQRAAEAAAMDASLRGESQLNSLGRRIQHALAELVRQELVTVRRGRTFLEVEIQSDILFASGVAAPSPVATATVRKLGAVLRDEANAVRVEGYTDDLPISTATFPSNWELSAARAASVVHVLAGEGVDPGRLAVVGYGEHQPVADNATAEGRNANRRVLLVILAAPDGVDAIPSDGPEIAVDLPQAAPVDPAAVEAEAVLPAAVAASAVPASHAGAY</sequence>
<feature type="region of interest" description="Disordered" evidence="8">
    <location>
        <begin position="80"/>
        <end position="100"/>
    </location>
</feature>
<keyword evidence="5 9" id="KW-1133">Transmembrane helix</keyword>
<dbReference type="AlphaFoldDB" id="A0A5D4XNR9"/>
<comment type="subcellular location">
    <subcellularLocation>
        <location evidence="1">Cell membrane</location>
        <topology evidence="1">Single-pass membrane protein</topology>
    </subcellularLocation>
</comment>
<evidence type="ECO:0000256" key="4">
    <source>
        <dbReference type="ARBA" id="ARBA00022692"/>
    </source>
</evidence>
<gene>
    <name evidence="11" type="primary">motD</name>
    <name evidence="11" type="ORF">FZO89_08680</name>
</gene>
<protein>
    <submittedName>
        <fullName evidence="11">Flagellar motor protein MotD</fullName>
    </submittedName>
</protein>
<dbReference type="OrthoDB" id="9815217at2"/>
<dbReference type="InterPro" id="IPR006665">
    <property type="entry name" value="OmpA-like"/>
</dbReference>
<keyword evidence="11" id="KW-0969">Cilium</keyword>
<accession>A0A5D4XNR9</accession>
<keyword evidence="6 7" id="KW-0472">Membrane</keyword>
<comment type="caution">
    <text evidence="11">The sequence shown here is derived from an EMBL/GenBank/DDBJ whole genome shotgun (WGS) entry which is preliminary data.</text>
</comment>
<dbReference type="PANTHER" id="PTHR30329:SF20">
    <property type="entry name" value="EXPORTED PROTEIN"/>
    <property type="match status" value="1"/>
</dbReference>
<keyword evidence="4 9" id="KW-0812">Transmembrane</keyword>
<feature type="domain" description="OmpA-like" evidence="10">
    <location>
        <begin position="168"/>
        <end position="288"/>
    </location>
</feature>